<reference evidence="1 2" key="1">
    <citation type="journal article" date="2024" name="Insects">
        <title>An Improved Chromosome-Level Genome Assembly of the Firefly Pyrocoelia pectoralis.</title>
        <authorList>
            <person name="Fu X."/>
            <person name="Meyer-Rochow V.B."/>
            <person name="Ballantyne L."/>
            <person name="Zhu X."/>
        </authorList>
    </citation>
    <scope>NUCLEOTIDE SEQUENCE [LARGE SCALE GENOMIC DNA]</scope>
    <source>
        <strain evidence="1">XCY_ONT2</strain>
    </source>
</reference>
<dbReference type="EMBL" id="JAVRBK010000002">
    <property type="protein sequence ID" value="KAK5647806.1"/>
    <property type="molecule type" value="Genomic_DNA"/>
</dbReference>
<protein>
    <submittedName>
        <fullName evidence="1">Uncharacterized protein</fullName>
    </submittedName>
</protein>
<sequence>MGVALINNRIVNKESINDWICKVKSKKMSLRRQKRKNLFMEAILTHALSKAEVQLKCKQQQRLQRWRSIKATVTHIEFPNKSASAIILDNRTCEELDSLNQFMSQLKDIKFPVER</sequence>
<comment type="caution">
    <text evidence="1">The sequence shown here is derived from an EMBL/GenBank/DDBJ whole genome shotgun (WGS) entry which is preliminary data.</text>
</comment>
<proteinExistence type="predicted"/>
<evidence type="ECO:0000313" key="1">
    <source>
        <dbReference type="EMBL" id="KAK5647806.1"/>
    </source>
</evidence>
<dbReference type="Proteomes" id="UP001329430">
    <property type="component" value="Chromosome 2"/>
</dbReference>
<gene>
    <name evidence="1" type="ORF">RI129_002698</name>
</gene>
<organism evidence="1 2">
    <name type="scientific">Pyrocoelia pectoralis</name>
    <dbReference type="NCBI Taxonomy" id="417401"/>
    <lineage>
        <taxon>Eukaryota</taxon>
        <taxon>Metazoa</taxon>
        <taxon>Ecdysozoa</taxon>
        <taxon>Arthropoda</taxon>
        <taxon>Hexapoda</taxon>
        <taxon>Insecta</taxon>
        <taxon>Pterygota</taxon>
        <taxon>Neoptera</taxon>
        <taxon>Endopterygota</taxon>
        <taxon>Coleoptera</taxon>
        <taxon>Polyphaga</taxon>
        <taxon>Elateriformia</taxon>
        <taxon>Elateroidea</taxon>
        <taxon>Lampyridae</taxon>
        <taxon>Lampyrinae</taxon>
        <taxon>Pyrocoelia</taxon>
    </lineage>
</organism>
<keyword evidence="2" id="KW-1185">Reference proteome</keyword>
<dbReference type="AlphaFoldDB" id="A0AAN7VMF0"/>
<evidence type="ECO:0000313" key="2">
    <source>
        <dbReference type="Proteomes" id="UP001329430"/>
    </source>
</evidence>
<accession>A0AAN7VMF0</accession>
<name>A0AAN7VMF0_9COLE</name>